<protein>
    <recommendedName>
        <fullName evidence="2">Smr domain-containing protein</fullName>
    </recommendedName>
</protein>
<proteinExistence type="predicted"/>
<dbReference type="InterPro" id="IPR002625">
    <property type="entry name" value="Smr_dom"/>
</dbReference>
<dbReference type="AlphaFoldDB" id="F0Z8D4"/>
<dbReference type="SUPFAM" id="SSF160443">
    <property type="entry name" value="SMR domain-like"/>
    <property type="match status" value="1"/>
</dbReference>
<dbReference type="InParanoid" id="F0Z8D4"/>
<dbReference type="PANTHER" id="PTHR47417">
    <property type="entry name" value="SMR DOMAIN-CONTAINING PROTEIN YPL199C"/>
    <property type="match status" value="1"/>
</dbReference>
<evidence type="ECO:0000313" key="3">
    <source>
        <dbReference type="EMBL" id="EGC39820.1"/>
    </source>
</evidence>
<evidence type="ECO:0000313" key="4">
    <source>
        <dbReference type="Proteomes" id="UP000001064"/>
    </source>
</evidence>
<sequence length="158" mass="18146">MVFAAVAAVGLYFLFKSRLSVTKEEIIDVDTLHKKLEKEIIELKKQKKNHLVQPTVDDFCDQIFKICNEGKNKYTIDLHGLFVAQSLKYLNERIYNLNKEKYTGTLVVITGKGNHSKDNLAKIKPSVKEFLKKNNFQFKEMDGSFSVSLDKSKVTLLK</sequence>
<reference evidence="4" key="1">
    <citation type="journal article" date="2011" name="Genome Biol.">
        <title>Comparative genomics of the social amoebae Dictyostelium discoideum and Dictyostelium purpureum.</title>
        <authorList>
            <consortium name="US DOE Joint Genome Institute (JGI-PGF)"/>
            <person name="Sucgang R."/>
            <person name="Kuo A."/>
            <person name="Tian X."/>
            <person name="Salerno W."/>
            <person name="Parikh A."/>
            <person name="Feasley C.L."/>
            <person name="Dalin E."/>
            <person name="Tu H."/>
            <person name="Huang E."/>
            <person name="Barry K."/>
            <person name="Lindquist E."/>
            <person name="Shapiro H."/>
            <person name="Bruce D."/>
            <person name="Schmutz J."/>
            <person name="Salamov A."/>
            <person name="Fey P."/>
            <person name="Gaudet P."/>
            <person name="Anjard C."/>
            <person name="Babu M.M."/>
            <person name="Basu S."/>
            <person name="Bushmanova Y."/>
            <person name="van der Wel H."/>
            <person name="Katoh-Kurasawa M."/>
            <person name="Dinh C."/>
            <person name="Coutinho P.M."/>
            <person name="Saito T."/>
            <person name="Elias M."/>
            <person name="Schaap P."/>
            <person name="Kay R.R."/>
            <person name="Henrissat B."/>
            <person name="Eichinger L."/>
            <person name="Rivero F."/>
            <person name="Putnam N.H."/>
            <person name="West C.M."/>
            <person name="Loomis W.F."/>
            <person name="Chisholm R.L."/>
            <person name="Shaulsky G."/>
            <person name="Strassmann J.E."/>
            <person name="Queller D.C."/>
            <person name="Kuspa A."/>
            <person name="Grigoriev I.V."/>
        </authorList>
    </citation>
    <scope>NUCLEOTIDE SEQUENCE [LARGE SCALE GENOMIC DNA]</scope>
    <source>
        <strain evidence="4">QSDP1</strain>
    </source>
</reference>
<dbReference type="SMART" id="SM00463">
    <property type="entry name" value="SMR"/>
    <property type="match status" value="1"/>
</dbReference>
<dbReference type="PROSITE" id="PS50828">
    <property type="entry name" value="SMR"/>
    <property type="match status" value="1"/>
</dbReference>
<feature type="domain" description="Smr" evidence="2">
    <location>
        <begin position="76"/>
        <end position="150"/>
    </location>
</feature>
<feature type="coiled-coil region" evidence="1">
    <location>
        <begin position="26"/>
        <end position="53"/>
    </location>
</feature>
<dbReference type="STRING" id="5786.F0Z8D4"/>
<accession>F0Z8D4</accession>
<dbReference type="KEGG" id="dpp:DICPUDRAFT_26223"/>
<dbReference type="InterPro" id="IPR053020">
    <property type="entry name" value="Smr_domain_protein"/>
</dbReference>
<dbReference type="Pfam" id="PF01713">
    <property type="entry name" value="Smr"/>
    <property type="match status" value="1"/>
</dbReference>
<dbReference type="InterPro" id="IPR036063">
    <property type="entry name" value="Smr_dom_sf"/>
</dbReference>
<organism evidence="3 4">
    <name type="scientific">Dictyostelium purpureum</name>
    <name type="common">Slime mold</name>
    <dbReference type="NCBI Taxonomy" id="5786"/>
    <lineage>
        <taxon>Eukaryota</taxon>
        <taxon>Amoebozoa</taxon>
        <taxon>Evosea</taxon>
        <taxon>Eumycetozoa</taxon>
        <taxon>Dictyostelia</taxon>
        <taxon>Dictyosteliales</taxon>
        <taxon>Dictyosteliaceae</taxon>
        <taxon>Dictyostelium</taxon>
    </lineage>
</organism>
<gene>
    <name evidence="3" type="ORF">DICPUDRAFT_26223</name>
</gene>
<evidence type="ECO:0000259" key="2">
    <source>
        <dbReference type="PROSITE" id="PS50828"/>
    </source>
</evidence>
<dbReference type="RefSeq" id="XP_003283687.1">
    <property type="nucleotide sequence ID" value="XM_003283639.1"/>
</dbReference>
<dbReference type="eggNOG" id="ENOG502RBDS">
    <property type="taxonomic scope" value="Eukaryota"/>
</dbReference>
<dbReference type="Proteomes" id="UP000001064">
    <property type="component" value="Unassembled WGS sequence"/>
</dbReference>
<dbReference type="PANTHER" id="PTHR47417:SF1">
    <property type="entry name" value="SMR DOMAIN-CONTAINING PROTEIN YPL199C"/>
    <property type="match status" value="1"/>
</dbReference>
<dbReference type="EMBL" id="GL870951">
    <property type="protein sequence ID" value="EGC39820.1"/>
    <property type="molecule type" value="Genomic_DNA"/>
</dbReference>
<keyword evidence="1" id="KW-0175">Coiled coil</keyword>
<dbReference type="Gene3D" id="3.30.1370.110">
    <property type="match status" value="1"/>
</dbReference>
<name>F0Z8D4_DICPU</name>
<evidence type="ECO:0000256" key="1">
    <source>
        <dbReference type="SAM" id="Coils"/>
    </source>
</evidence>
<dbReference type="OMA" id="FKICNEG"/>
<dbReference type="GeneID" id="10509566"/>
<keyword evidence="4" id="KW-1185">Reference proteome</keyword>
<dbReference type="OrthoDB" id="3231855at2759"/>
<dbReference type="VEuPathDB" id="AmoebaDB:DICPUDRAFT_26223"/>